<accession>A0AAD2SVY1</accession>
<sequence length="41" mass="4827">MDIDLEKFSDTVPQDRLMSLVQNIIHDGDTELLIRKYLHRG</sequence>
<name>A0AAD2SVY1_STRCV</name>
<evidence type="ECO:0000313" key="1">
    <source>
        <dbReference type="EMBL" id="EID19722.1"/>
    </source>
</evidence>
<organism evidence="1 2">
    <name type="scientific">Streptococcus constellatus subsp. constellatus SK53</name>
    <dbReference type="NCBI Taxonomy" id="1095730"/>
    <lineage>
        <taxon>Bacteria</taxon>
        <taxon>Bacillati</taxon>
        <taxon>Bacillota</taxon>
        <taxon>Bacilli</taxon>
        <taxon>Lactobacillales</taxon>
        <taxon>Streptococcaceae</taxon>
        <taxon>Streptococcus</taxon>
        <taxon>Streptococcus anginosus group</taxon>
    </lineage>
</organism>
<evidence type="ECO:0000313" key="2">
    <source>
        <dbReference type="Proteomes" id="UP000005070"/>
    </source>
</evidence>
<comment type="caution">
    <text evidence="1">The sequence shown here is derived from an EMBL/GenBank/DDBJ whole genome shotgun (WGS) entry which is preliminary data.</text>
</comment>
<dbReference type="Proteomes" id="UP000005070">
    <property type="component" value="Unassembled WGS sequence"/>
</dbReference>
<reference evidence="1 2" key="1">
    <citation type="submission" date="2012-01" db="EMBL/GenBank/DDBJ databases">
        <authorList>
            <person name="Harkins D.M."/>
            <person name="Madupu R."/>
            <person name="Durkin A.S."/>
            <person name="Torralba M."/>
            <person name="Methe B."/>
            <person name="Sutton G.G."/>
            <person name="Nelson K.E."/>
        </authorList>
    </citation>
    <scope>NUCLEOTIDE SEQUENCE [LARGE SCALE GENOMIC DNA]</scope>
    <source>
        <strain evidence="1 2">SK53</strain>
    </source>
</reference>
<dbReference type="EMBL" id="AICQ01000037">
    <property type="protein sequence ID" value="EID19722.1"/>
    <property type="molecule type" value="Genomic_DNA"/>
</dbReference>
<dbReference type="AlphaFoldDB" id="A0AAD2SVY1"/>
<gene>
    <name evidence="1" type="ORF">HMPREF1044_0475</name>
</gene>
<protein>
    <submittedName>
        <fullName evidence="1">GBSi1, group II intron, maturase family protein</fullName>
    </submittedName>
</protein>
<proteinExistence type="predicted"/>